<accession>A0A0A9BGD5</accession>
<evidence type="ECO:0000313" key="1">
    <source>
        <dbReference type="EMBL" id="JAD60290.1"/>
    </source>
</evidence>
<name>A0A0A9BGD5_ARUDO</name>
<sequence length="97" mass="11607">MISVHYHLRIKNIWSKLLKGKYYCKHFFLCGCIINLSIIQSLTGRVDSVQFTFFSLSKNYSNNIITSITHNFKRKIPIRRLHYRSRTQIFFQSSKCK</sequence>
<proteinExistence type="predicted"/>
<organism evidence="1">
    <name type="scientific">Arundo donax</name>
    <name type="common">Giant reed</name>
    <name type="synonym">Donax arundinaceus</name>
    <dbReference type="NCBI Taxonomy" id="35708"/>
    <lineage>
        <taxon>Eukaryota</taxon>
        <taxon>Viridiplantae</taxon>
        <taxon>Streptophyta</taxon>
        <taxon>Embryophyta</taxon>
        <taxon>Tracheophyta</taxon>
        <taxon>Spermatophyta</taxon>
        <taxon>Magnoliopsida</taxon>
        <taxon>Liliopsida</taxon>
        <taxon>Poales</taxon>
        <taxon>Poaceae</taxon>
        <taxon>PACMAD clade</taxon>
        <taxon>Arundinoideae</taxon>
        <taxon>Arundineae</taxon>
        <taxon>Arundo</taxon>
    </lineage>
</organism>
<reference evidence="1" key="1">
    <citation type="submission" date="2014-09" db="EMBL/GenBank/DDBJ databases">
        <authorList>
            <person name="Magalhaes I.L.F."/>
            <person name="Oliveira U."/>
            <person name="Santos F.R."/>
            <person name="Vidigal T.H.D.A."/>
            <person name="Brescovit A.D."/>
            <person name="Santos A.J."/>
        </authorList>
    </citation>
    <scope>NUCLEOTIDE SEQUENCE</scope>
    <source>
        <tissue evidence="1">Shoot tissue taken approximately 20 cm above the soil surface</tissue>
    </source>
</reference>
<protein>
    <submittedName>
        <fullName evidence="1">Uncharacterized protein</fullName>
    </submittedName>
</protein>
<reference evidence="1" key="2">
    <citation type="journal article" date="2015" name="Data Brief">
        <title>Shoot transcriptome of the giant reed, Arundo donax.</title>
        <authorList>
            <person name="Barrero R.A."/>
            <person name="Guerrero F.D."/>
            <person name="Moolhuijzen P."/>
            <person name="Goolsby J.A."/>
            <person name="Tidwell J."/>
            <person name="Bellgard S.E."/>
            <person name="Bellgard M.I."/>
        </authorList>
    </citation>
    <scope>NUCLEOTIDE SEQUENCE</scope>
    <source>
        <tissue evidence="1">Shoot tissue taken approximately 20 cm above the soil surface</tissue>
    </source>
</reference>
<dbReference type="AlphaFoldDB" id="A0A0A9BGD5"/>
<dbReference type="EMBL" id="GBRH01237605">
    <property type="protein sequence ID" value="JAD60290.1"/>
    <property type="molecule type" value="Transcribed_RNA"/>
</dbReference>